<dbReference type="GO" id="GO:0031032">
    <property type="term" value="P:actomyosin structure organization"/>
    <property type="evidence" value="ECO:0007669"/>
    <property type="project" value="TreeGrafter"/>
</dbReference>
<dbReference type="CDD" id="cd14473">
    <property type="entry name" value="FERM_B-lobe"/>
    <property type="match status" value="1"/>
</dbReference>
<dbReference type="OMA" id="THIGMSA"/>
<dbReference type="SUPFAM" id="SSF47031">
    <property type="entry name" value="Second domain of FERM"/>
    <property type="match status" value="1"/>
</dbReference>
<dbReference type="WBParaSite" id="nRc.2.0.1.t36670-RA">
    <property type="protein sequence ID" value="nRc.2.0.1.t36670-RA"/>
    <property type="gene ID" value="nRc.2.0.1.g36670"/>
</dbReference>
<protein>
    <recommendedName>
        <fullName evidence="2">Moesin/ezrin/radixin homolog 1</fullName>
    </recommendedName>
</protein>
<dbReference type="PANTHER" id="PTHR23280">
    <property type="entry name" value="4.1 G PROTEIN"/>
    <property type="match status" value="1"/>
</dbReference>
<dbReference type="InterPro" id="IPR018979">
    <property type="entry name" value="FERM_N"/>
</dbReference>
<dbReference type="PROSITE" id="PS00660">
    <property type="entry name" value="FERM_1"/>
    <property type="match status" value="1"/>
</dbReference>
<dbReference type="InterPro" id="IPR029071">
    <property type="entry name" value="Ubiquitin-like_domsf"/>
</dbReference>
<dbReference type="InterPro" id="IPR018980">
    <property type="entry name" value="FERM_PH-like_C"/>
</dbReference>
<dbReference type="SUPFAM" id="SSF50729">
    <property type="entry name" value="PH domain-like"/>
    <property type="match status" value="1"/>
</dbReference>
<dbReference type="InterPro" id="IPR019749">
    <property type="entry name" value="Band_41_domain"/>
</dbReference>
<dbReference type="PROSITE" id="PS50057">
    <property type="entry name" value="FERM_3"/>
    <property type="match status" value="1"/>
</dbReference>
<organism evidence="5 6">
    <name type="scientific">Romanomermis culicivorax</name>
    <name type="common">Nematode worm</name>
    <dbReference type="NCBI Taxonomy" id="13658"/>
    <lineage>
        <taxon>Eukaryota</taxon>
        <taxon>Metazoa</taxon>
        <taxon>Ecdysozoa</taxon>
        <taxon>Nematoda</taxon>
        <taxon>Enoplea</taxon>
        <taxon>Dorylaimia</taxon>
        <taxon>Mermithida</taxon>
        <taxon>Mermithoidea</taxon>
        <taxon>Mermithidae</taxon>
        <taxon>Romanomermis</taxon>
    </lineage>
</organism>
<evidence type="ECO:0000256" key="2">
    <source>
        <dbReference type="ARBA" id="ARBA00022025"/>
    </source>
</evidence>
<dbReference type="Pfam" id="PF00373">
    <property type="entry name" value="FERM_M"/>
    <property type="match status" value="1"/>
</dbReference>
<dbReference type="GO" id="GO:0008092">
    <property type="term" value="F:cytoskeletal protein binding"/>
    <property type="evidence" value="ECO:0007669"/>
    <property type="project" value="InterPro"/>
</dbReference>
<keyword evidence="5" id="KW-1185">Reference proteome</keyword>
<sequence>MLRFGSGSYNVRESEIVRHERRDTSFRTIICTYRTIGQELLDKVFRHLELIEKDYFALQYDDLLSKNDCLCWLDPTQSIRKQLRCPPYVLYLRVKFYVSDPCKLHEEYTRYHFYLQLRKNIAQGKLFCTESSSALLGSYAVHCIYILAEYGDYVDEEHGESYLDGFQFAPNQTTSLVRKIADLHKLHRGQTPADAEYNFLDHAKRLDTYGVNLCQAQDSNFCDVFLGAACYGLAVFQKTQRTHAYCWSKILEISFKRKQFFLKLIATSTSE</sequence>
<dbReference type="AlphaFoldDB" id="A0A915KE58"/>
<dbReference type="Gene3D" id="2.30.29.30">
    <property type="entry name" value="Pleckstrin-homology domain (PH domain)/Phosphotyrosine-binding domain (PTB)"/>
    <property type="match status" value="1"/>
</dbReference>
<dbReference type="PROSITE" id="PS00661">
    <property type="entry name" value="FERM_2"/>
    <property type="match status" value="1"/>
</dbReference>
<evidence type="ECO:0000313" key="6">
    <source>
        <dbReference type="WBParaSite" id="nRc.2.0.1.t36670-RA"/>
    </source>
</evidence>
<proteinExistence type="predicted"/>
<dbReference type="FunFam" id="1.20.80.10:FF:000003">
    <property type="entry name" value="Tyrosine-protein phosphatase non-receptor type 4"/>
    <property type="match status" value="1"/>
</dbReference>
<evidence type="ECO:0000259" key="4">
    <source>
        <dbReference type="PROSITE" id="PS50057"/>
    </source>
</evidence>
<dbReference type="InterPro" id="IPR000299">
    <property type="entry name" value="FERM_domain"/>
</dbReference>
<dbReference type="SMART" id="SM00295">
    <property type="entry name" value="B41"/>
    <property type="match status" value="1"/>
</dbReference>
<dbReference type="Gene3D" id="3.10.20.90">
    <property type="entry name" value="Phosphatidylinositol 3-kinase Catalytic Subunit, Chain A, domain 1"/>
    <property type="match status" value="1"/>
</dbReference>
<dbReference type="PRINTS" id="PR00661">
    <property type="entry name" value="ERMFAMILY"/>
</dbReference>
<evidence type="ECO:0000256" key="3">
    <source>
        <dbReference type="ARBA" id="ARBA00043944"/>
    </source>
</evidence>
<dbReference type="PANTHER" id="PTHR23280:SF27">
    <property type="entry name" value="TYROSINE-PROTEIN PHOSPHATASE NON-RECEPTOR TYPE"/>
    <property type="match status" value="1"/>
</dbReference>
<dbReference type="Gene3D" id="1.20.80.10">
    <property type="match status" value="1"/>
</dbReference>
<feature type="domain" description="FERM" evidence="4">
    <location>
        <begin position="15"/>
        <end position="271"/>
    </location>
</feature>
<dbReference type="Proteomes" id="UP000887565">
    <property type="component" value="Unplaced"/>
</dbReference>
<accession>A0A915KE58</accession>
<dbReference type="InterPro" id="IPR014352">
    <property type="entry name" value="FERM/acyl-CoA-bd_prot_sf"/>
</dbReference>
<dbReference type="SUPFAM" id="SSF54236">
    <property type="entry name" value="Ubiquitin-like"/>
    <property type="match status" value="1"/>
</dbReference>
<dbReference type="InterPro" id="IPR000798">
    <property type="entry name" value="Ez/rad/moesin-like"/>
</dbReference>
<evidence type="ECO:0000313" key="5">
    <source>
        <dbReference type="Proteomes" id="UP000887565"/>
    </source>
</evidence>
<dbReference type="GO" id="GO:0005912">
    <property type="term" value="C:adherens junction"/>
    <property type="evidence" value="ECO:0007669"/>
    <property type="project" value="UniProtKB-SubCell"/>
</dbReference>
<dbReference type="InterPro" id="IPR035963">
    <property type="entry name" value="FERM_2"/>
</dbReference>
<reference evidence="6" key="1">
    <citation type="submission" date="2022-11" db="UniProtKB">
        <authorList>
            <consortium name="WormBaseParasite"/>
        </authorList>
    </citation>
    <scope>IDENTIFICATION</scope>
</reference>
<evidence type="ECO:0000256" key="1">
    <source>
        <dbReference type="ARBA" id="ARBA00004536"/>
    </source>
</evidence>
<dbReference type="Pfam" id="PF09380">
    <property type="entry name" value="FERM_C"/>
    <property type="match status" value="1"/>
</dbReference>
<dbReference type="InterPro" id="IPR011993">
    <property type="entry name" value="PH-like_dom_sf"/>
</dbReference>
<dbReference type="InterPro" id="IPR019748">
    <property type="entry name" value="FERM_central"/>
</dbReference>
<dbReference type="PRINTS" id="PR00935">
    <property type="entry name" value="BAND41"/>
</dbReference>
<comment type="subcellular location">
    <subcellularLocation>
        <location evidence="1">Cell junction</location>
        <location evidence="1">Adherens junction</location>
    </subcellularLocation>
    <subcellularLocation>
        <location evidence="3">Cell projection</location>
        <location evidence="3">Rhabdomere</location>
    </subcellularLocation>
</comment>
<name>A0A915KE58_ROMCU</name>
<dbReference type="GO" id="GO:0005856">
    <property type="term" value="C:cytoskeleton"/>
    <property type="evidence" value="ECO:0007669"/>
    <property type="project" value="TreeGrafter"/>
</dbReference>
<dbReference type="InterPro" id="IPR019747">
    <property type="entry name" value="FERM_CS"/>
</dbReference>
<dbReference type="Pfam" id="PF09379">
    <property type="entry name" value="FERM_N"/>
    <property type="match status" value="1"/>
</dbReference>